<name>A0A2M8GLI3_9BACT</name>
<dbReference type="SUPFAM" id="SSF51905">
    <property type="entry name" value="FAD/NAD(P)-binding domain"/>
    <property type="match status" value="1"/>
</dbReference>
<gene>
    <name evidence="2" type="ORF">CO007_04845</name>
</gene>
<evidence type="ECO:0000313" key="2">
    <source>
        <dbReference type="EMBL" id="PJC81408.1"/>
    </source>
</evidence>
<sequence length="449" mass="51925">MKIAILGGGLTGLTAAYYLSKKKHQITVFEKEKILGGMAAGFKTKNWDWHLEKTVHHLFANDREILNLAKEIGFNKIFFRAPETASLYQISKTSFDKLKTASKIEGQIKNKKYSIYTLASPRDLLKFPLLSWKDKLNAGLVLAFLKLSPPLKLFEATTAEKFLVKFMGKNNWEVLWQELFRKKFGKYAGNILASFIWARVKKRTKKLGYIAGGFQNLINHIEEKLINSKVNLLKGYEIKRIEKKEDGFIIDGEVFNAVISTLPTPILIQIAKQILPKAFISRLSKVQFLHAISLVIESEKPIFNKTYWMNILAREIPIMGLFQQTNFIDKINYDNKHILYCGWYTTENDKLWLMGKDEIIDYISPYLNKISNPSPRGRLPLGRKFKFTNSWLFKIRFAQPIFDKEFLKNKPEFITPVKNFYLATLDMTYPYDRGTNFAVKLGKEAAVMI</sequence>
<dbReference type="InterPro" id="IPR050464">
    <property type="entry name" value="Zeta_carotene_desat/Oxidored"/>
</dbReference>
<reference evidence="3" key="1">
    <citation type="submission" date="2017-09" db="EMBL/GenBank/DDBJ databases">
        <title>Depth-based differentiation of microbial function through sediment-hosted aquifers and enrichment of novel symbionts in the deep terrestrial subsurface.</title>
        <authorList>
            <person name="Probst A.J."/>
            <person name="Ladd B."/>
            <person name="Jarett J.K."/>
            <person name="Geller-Mcgrath D.E."/>
            <person name="Sieber C.M.K."/>
            <person name="Emerson J.B."/>
            <person name="Anantharaman K."/>
            <person name="Thomas B.C."/>
            <person name="Malmstrom R."/>
            <person name="Stieglmeier M."/>
            <person name="Klingl A."/>
            <person name="Woyke T."/>
            <person name="Ryan C.M."/>
            <person name="Banfield J.F."/>
        </authorList>
    </citation>
    <scope>NUCLEOTIDE SEQUENCE [LARGE SCALE GENOMIC DNA]</scope>
</reference>
<evidence type="ECO:0000259" key="1">
    <source>
        <dbReference type="Pfam" id="PF01593"/>
    </source>
</evidence>
<protein>
    <recommendedName>
        <fullName evidence="1">Amine oxidase domain-containing protein</fullName>
    </recommendedName>
</protein>
<dbReference type="PRINTS" id="PR00419">
    <property type="entry name" value="ADXRDTASE"/>
</dbReference>
<feature type="domain" description="Amine oxidase" evidence="1">
    <location>
        <begin position="10"/>
        <end position="447"/>
    </location>
</feature>
<evidence type="ECO:0000313" key="3">
    <source>
        <dbReference type="Proteomes" id="UP000229370"/>
    </source>
</evidence>
<accession>A0A2M8GLI3</accession>
<comment type="caution">
    <text evidence="2">The sequence shown here is derived from an EMBL/GenBank/DDBJ whole genome shotgun (WGS) entry which is preliminary data.</text>
</comment>
<dbReference type="PANTHER" id="PTHR42923:SF46">
    <property type="entry name" value="AMINE OXIDASE"/>
    <property type="match status" value="1"/>
</dbReference>
<dbReference type="EMBL" id="PFQK01000085">
    <property type="protein sequence ID" value="PJC81408.1"/>
    <property type="molecule type" value="Genomic_DNA"/>
</dbReference>
<dbReference type="Proteomes" id="UP000229370">
    <property type="component" value="Unassembled WGS sequence"/>
</dbReference>
<organism evidence="2 3">
    <name type="scientific">Candidatus Roizmanbacteria bacterium CG_4_8_14_3_um_filter_36_10</name>
    <dbReference type="NCBI Taxonomy" id="1974834"/>
    <lineage>
        <taxon>Bacteria</taxon>
        <taxon>Candidatus Roizmaniibacteriota</taxon>
    </lineage>
</organism>
<dbReference type="PANTHER" id="PTHR42923">
    <property type="entry name" value="PROTOPORPHYRINOGEN OXIDASE"/>
    <property type="match status" value="1"/>
</dbReference>
<dbReference type="GO" id="GO:0016491">
    <property type="term" value="F:oxidoreductase activity"/>
    <property type="evidence" value="ECO:0007669"/>
    <property type="project" value="InterPro"/>
</dbReference>
<dbReference type="InterPro" id="IPR036188">
    <property type="entry name" value="FAD/NAD-bd_sf"/>
</dbReference>
<proteinExistence type="predicted"/>
<dbReference type="InterPro" id="IPR002937">
    <property type="entry name" value="Amino_oxidase"/>
</dbReference>
<dbReference type="Gene3D" id="3.50.50.60">
    <property type="entry name" value="FAD/NAD(P)-binding domain"/>
    <property type="match status" value="1"/>
</dbReference>
<dbReference type="Pfam" id="PF01593">
    <property type="entry name" value="Amino_oxidase"/>
    <property type="match status" value="1"/>
</dbReference>
<dbReference type="AlphaFoldDB" id="A0A2M8GLI3"/>